<dbReference type="GeneID" id="104243654"/>
<protein>
    <submittedName>
        <fullName evidence="2">Uncharacterized protein LOC104243654</fullName>
    </submittedName>
</protein>
<reference evidence="1" key="1">
    <citation type="journal article" date="2013" name="Genome Biol.">
        <title>Reference genomes and transcriptomes of Nicotiana sylvestris and Nicotiana tomentosiformis.</title>
        <authorList>
            <person name="Sierro N."/>
            <person name="Battey J.N."/>
            <person name="Ouadi S."/>
            <person name="Bovet L."/>
            <person name="Goepfert S."/>
            <person name="Bakaher N."/>
            <person name="Peitsch M.C."/>
            <person name="Ivanov N.V."/>
        </authorList>
    </citation>
    <scope>NUCLEOTIDE SEQUENCE [LARGE SCALE GENOMIC DNA]</scope>
</reference>
<name>A0A1U7Y5D8_NICSY</name>
<accession>A0A1U7Y5D8</accession>
<dbReference type="RefSeq" id="XP_009797176.1">
    <property type="nucleotide sequence ID" value="XM_009798874.1"/>
</dbReference>
<dbReference type="AlphaFoldDB" id="A0A1U7Y5D8"/>
<dbReference type="eggNOG" id="KOG0017">
    <property type="taxonomic scope" value="Eukaryota"/>
</dbReference>
<dbReference type="InterPro" id="IPR021109">
    <property type="entry name" value="Peptidase_aspartic_dom_sf"/>
</dbReference>
<evidence type="ECO:0000313" key="1">
    <source>
        <dbReference type="Proteomes" id="UP000189701"/>
    </source>
</evidence>
<sequence>MGHIKNMFKQMMETNSDSDAQLASHNTIIRNLEVQMGQISQNLNTHPKEALPGDTVVNPKGGNNIGDDEQVVQEEEIPNNVVKPNDEVRIDNNENVEETQEEVNPSRHHIIEILEPIVQRAKAPFLKPPPPYPQTLAKQNGENQFKRFIQIIKSLSINVPLVEALELMPAYAKFMKDIMTNEWSMNFQTIKVSHQVSAIVMAPKFEDPGAFRIPCTIENAEFAKALCDLGVSINFIPYSVLKTLGFGQPRPISMILQMAEHTMKRSLGVIEDVLVRVDKFILPMDFVIVHCENNYEMTIILGRTFLATGKALCDVEGGEHTF</sequence>
<dbReference type="PANTHER" id="PTHR33067:SF9">
    <property type="entry name" value="RNA-DIRECTED DNA POLYMERASE"/>
    <property type="match status" value="1"/>
</dbReference>
<dbReference type="PANTHER" id="PTHR33067">
    <property type="entry name" value="RNA-DIRECTED DNA POLYMERASE-RELATED"/>
    <property type="match status" value="1"/>
</dbReference>
<dbReference type="CDD" id="cd00303">
    <property type="entry name" value="retropepsin_like"/>
    <property type="match status" value="1"/>
</dbReference>
<dbReference type="Proteomes" id="UP000189701">
    <property type="component" value="Unplaced"/>
</dbReference>
<proteinExistence type="predicted"/>
<dbReference type="Gene3D" id="2.40.70.10">
    <property type="entry name" value="Acid Proteases"/>
    <property type="match status" value="1"/>
</dbReference>
<dbReference type="KEGG" id="nsy:104243654"/>
<gene>
    <name evidence="2" type="primary">LOC104243654</name>
</gene>
<organism evidence="1 2">
    <name type="scientific">Nicotiana sylvestris</name>
    <name type="common">Wood tobacco</name>
    <name type="synonym">South American tobacco</name>
    <dbReference type="NCBI Taxonomy" id="4096"/>
    <lineage>
        <taxon>Eukaryota</taxon>
        <taxon>Viridiplantae</taxon>
        <taxon>Streptophyta</taxon>
        <taxon>Embryophyta</taxon>
        <taxon>Tracheophyta</taxon>
        <taxon>Spermatophyta</taxon>
        <taxon>Magnoliopsida</taxon>
        <taxon>eudicotyledons</taxon>
        <taxon>Gunneridae</taxon>
        <taxon>Pentapetalae</taxon>
        <taxon>asterids</taxon>
        <taxon>lamiids</taxon>
        <taxon>Solanales</taxon>
        <taxon>Solanaceae</taxon>
        <taxon>Nicotianoideae</taxon>
        <taxon>Nicotianeae</taxon>
        <taxon>Nicotiana</taxon>
    </lineage>
</organism>
<keyword evidence="1" id="KW-1185">Reference proteome</keyword>
<evidence type="ECO:0000313" key="2">
    <source>
        <dbReference type="RefSeq" id="XP_009797176.1"/>
    </source>
</evidence>
<reference evidence="2" key="2">
    <citation type="submission" date="2025-08" db="UniProtKB">
        <authorList>
            <consortium name="RefSeq"/>
        </authorList>
    </citation>
    <scope>IDENTIFICATION</scope>
    <source>
        <tissue evidence="2">Leaf</tissue>
    </source>
</reference>